<dbReference type="SUPFAM" id="SSF51197">
    <property type="entry name" value="Clavaminate synthase-like"/>
    <property type="match status" value="1"/>
</dbReference>
<evidence type="ECO:0000313" key="2">
    <source>
        <dbReference type="Proteomes" id="UP000013085"/>
    </source>
</evidence>
<dbReference type="NCBIfam" id="TIGR00022">
    <property type="entry name" value="YhcH/YjgK/YiaL family protein"/>
    <property type="match status" value="1"/>
</dbReference>
<sequence length="151" mass="17658">MIFGNITQEKTYAFLPEDLKECFAYAKEHDLVSYEKGSHPIDGERLFVNVVEYETTRPENRFWEAHRNYLDVHLMLDGQEQIDLNFIENMEQKEFVEKDDFLPMDGGSNSHVVLRAGDFLICYPEDGHRTAVAVDESEKIKKAIFKVRIDH</sequence>
<dbReference type="HOGENOM" id="CLU_107139_2_0_9"/>
<dbReference type="InterPro" id="IPR004375">
    <property type="entry name" value="NanQ/TabA/YiaL"/>
</dbReference>
<dbReference type="AlphaFoldDB" id="A0A0E2HV73"/>
<dbReference type="PANTHER" id="PTHR34986">
    <property type="entry name" value="EVOLVED BETA-GALACTOSIDASE SUBUNIT BETA"/>
    <property type="match status" value="1"/>
</dbReference>
<gene>
    <name evidence="1" type="ORF">HMPREF1090_00050</name>
</gene>
<reference evidence="1 2" key="1">
    <citation type="submission" date="2013-01" db="EMBL/GenBank/DDBJ databases">
        <title>The Genome Sequence of Clostridium clostridioforme 90A8.</title>
        <authorList>
            <consortium name="The Broad Institute Genome Sequencing Platform"/>
            <person name="Earl A."/>
            <person name="Ward D."/>
            <person name="Feldgarden M."/>
            <person name="Gevers D."/>
            <person name="Courvalin P."/>
            <person name="Lambert T."/>
            <person name="Walker B."/>
            <person name="Young S.K."/>
            <person name="Zeng Q."/>
            <person name="Gargeya S."/>
            <person name="Fitzgerald M."/>
            <person name="Haas B."/>
            <person name="Abouelleil A."/>
            <person name="Alvarado L."/>
            <person name="Arachchi H.M."/>
            <person name="Berlin A.M."/>
            <person name="Chapman S.B."/>
            <person name="Dewar J."/>
            <person name="Goldberg J."/>
            <person name="Griggs A."/>
            <person name="Gujja S."/>
            <person name="Hansen M."/>
            <person name="Howarth C."/>
            <person name="Imamovic A."/>
            <person name="Larimer J."/>
            <person name="McCowan C."/>
            <person name="Murphy C."/>
            <person name="Neiman D."/>
            <person name="Pearson M."/>
            <person name="Priest M."/>
            <person name="Roberts A."/>
            <person name="Saif S."/>
            <person name="Shea T."/>
            <person name="Sisk P."/>
            <person name="Sykes S."/>
            <person name="Wortman J."/>
            <person name="Nusbaum C."/>
            <person name="Birren B."/>
        </authorList>
    </citation>
    <scope>NUCLEOTIDE SEQUENCE [LARGE SCALE GENOMIC DNA]</scope>
    <source>
        <strain evidence="1 2">90A8</strain>
    </source>
</reference>
<dbReference type="PATRIC" id="fig|999408.3.peg.52"/>
<accession>A0A0E2HV73</accession>
<dbReference type="PANTHER" id="PTHR34986:SF1">
    <property type="entry name" value="PROTEIN YIAL"/>
    <property type="match status" value="1"/>
</dbReference>
<dbReference type="InterPro" id="IPR037012">
    <property type="entry name" value="NanQ/TabA/YiaL_sf"/>
</dbReference>
<evidence type="ECO:0008006" key="3">
    <source>
        <dbReference type="Google" id="ProtNLM"/>
    </source>
</evidence>
<dbReference type="GO" id="GO:0005829">
    <property type="term" value="C:cytosol"/>
    <property type="evidence" value="ECO:0007669"/>
    <property type="project" value="TreeGrafter"/>
</dbReference>
<organism evidence="1 2">
    <name type="scientific">[Clostridium] clostridioforme 90A8</name>
    <dbReference type="NCBI Taxonomy" id="999408"/>
    <lineage>
        <taxon>Bacteria</taxon>
        <taxon>Bacillati</taxon>
        <taxon>Bacillota</taxon>
        <taxon>Clostridia</taxon>
        <taxon>Lachnospirales</taxon>
        <taxon>Lachnospiraceae</taxon>
        <taxon>Enterocloster</taxon>
    </lineage>
</organism>
<dbReference type="EMBL" id="AGYR01000001">
    <property type="protein sequence ID" value="ENZ20121.1"/>
    <property type="molecule type" value="Genomic_DNA"/>
</dbReference>
<dbReference type="Pfam" id="PF04074">
    <property type="entry name" value="DUF386"/>
    <property type="match status" value="1"/>
</dbReference>
<proteinExistence type="predicted"/>
<protein>
    <recommendedName>
        <fullName evidence="3">YhcH/YjgK/YiaL family protein</fullName>
    </recommendedName>
</protein>
<dbReference type="Proteomes" id="UP000013085">
    <property type="component" value="Unassembled WGS sequence"/>
</dbReference>
<dbReference type="Gene3D" id="2.60.120.370">
    <property type="entry name" value="YhcH/YjgK/YiaL"/>
    <property type="match status" value="1"/>
</dbReference>
<evidence type="ECO:0000313" key="1">
    <source>
        <dbReference type="EMBL" id="ENZ20121.1"/>
    </source>
</evidence>
<dbReference type="RefSeq" id="WP_002585916.1">
    <property type="nucleotide sequence ID" value="NZ_KB850976.1"/>
</dbReference>
<name>A0A0E2HV73_9FIRM</name>
<dbReference type="GeneID" id="57963487"/>
<comment type="caution">
    <text evidence="1">The sequence shown here is derived from an EMBL/GenBank/DDBJ whole genome shotgun (WGS) entry which is preliminary data.</text>
</comment>